<dbReference type="PROSITE" id="PS51704">
    <property type="entry name" value="GP_PDE"/>
    <property type="match status" value="1"/>
</dbReference>
<dbReference type="Proteomes" id="UP001652625">
    <property type="component" value="Chromosome 12"/>
</dbReference>
<dbReference type="InterPro" id="IPR030395">
    <property type="entry name" value="GP_PDE_dom"/>
</dbReference>
<dbReference type="Pfam" id="PF03009">
    <property type="entry name" value="GDPD"/>
    <property type="match status" value="1"/>
</dbReference>
<dbReference type="GeneID" id="100208300"/>
<feature type="domain" description="GP-PDE" evidence="2">
    <location>
        <begin position="43"/>
        <end position="310"/>
    </location>
</feature>
<keyword evidence="1" id="KW-0732">Signal</keyword>
<dbReference type="Gene3D" id="3.20.20.190">
    <property type="entry name" value="Phosphatidylinositol (PI) phosphodiesterase"/>
    <property type="match status" value="1"/>
</dbReference>
<keyword evidence="3" id="KW-1185">Reference proteome</keyword>
<dbReference type="RefSeq" id="XP_065669838.1">
    <property type="nucleotide sequence ID" value="XM_065813766.1"/>
</dbReference>
<accession>A0ABM4D6A6</accession>
<feature type="signal peptide" evidence="1">
    <location>
        <begin position="1"/>
        <end position="20"/>
    </location>
</feature>
<evidence type="ECO:0000256" key="1">
    <source>
        <dbReference type="SAM" id="SignalP"/>
    </source>
</evidence>
<evidence type="ECO:0000259" key="2">
    <source>
        <dbReference type="PROSITE" id="PS51704"/>
    </source>
</evidence>
<dbReference type="SUPFAM" id="SSF51695">
    <property type="entry name" value="PLC-like phosphodiesterases"/>
    <property type="match status" value="1"/>
</dbReference>
<evidence type="ECO:0000313" key="4">
    <source>
        <dbReference type="RefSeq" id="XP_065669838.1"/>
    </source>
</evidence>
<evidence type="ECO:0000313" key="3">
    <source>
        <dbReference type="Proteomes" id="UP001652625"/>
    </source>
</evidence>
<reference evidence="4" key="1">
    <citation type="submission" date="2025-08" db="UniProtKB">
        <authorList>
            <consortium name="RefSeq"/>
        </authorList>
    </citation>
    <scope>IDENTIFICATION</scope>
</reference>
<dbReference type="PANTHER" id="PTHR46211">
    <property type="entry name" value="GLYCEROPHOSPHORYL DIESTER PHOSPHODIESTERASE"/>
    <property type="match status" value="1"/>
</dbReference>
<dbReference type="PANTHER" id="PTHR46211:SF14">
    <property type="entry name" value="GLYCEROPHOSPHODIESTER PHOSPHODIESTERASE"/>
    <property type="match status" value="1"/>
</dbReference>
<proteinExistence type="predicted"/>
<sequence length="391" mass="44941">MNFFFFYISLLLLLAEESNQQCYSGVKFKSIPPNHLYNKLKKPLVIGYLGNIIRFQENSLEGMINLIQINADGMHMQVQLTKDNQLILFGDDNFYRLTKEDFLVENLPYSEIVKMNIQKEIEYKLSDSTTVKKIYGSTVKVPLLSAVLNSIKGNNKLIYIELVPNHIPPQNPLDRHRAVEVAKLVGDLVKQLQLENDVFIVSKDPFKIYALSYYHPQLQFGWWPDVKMFDNITAYKMKEEYNDIPVIYESNCFDGTENGFLFAKYLLTSGMLAKSINSTFIDLPLEIYSNMTYFSNKITETNIVPILQSSYGQGTSIGLFGVFSDKSALYSPEDDFKFIRSITDNGLTRFITNDVNRVKIALQRIVLESSSISLNSLRWPILLSLFISFLF</sequence>
<feature type="chain" id="PRO_5045901191" evidence="1">
    <location>
        <begin position="21"/>
        <end position="391"/>
    </location>
</feature>
<protein>
    <submittedName>
        <fullName evidence="4">Uncharacterized protein LOC100208300 isoform X2</fullName>
    </submittedName>
</protein>
<organism evidence="3 4">
    <name type="scientific">Hydra vulgaris</name>
    <name type="common">Hydra</name>
    <name type="synonym">Hydra attenuata</name>
    <dbReference type="NCBI Taxonomy" id="6087"/>
    <lineage>
        <taxon>Eukaryota</taxon>
        <taxon>Metazoa</taxon>
        <taxon>Cnidaria</taxon>
        <taxon>Hydrozoa</taxon>
        <taxon>Hydroidolina</taxon>
        <taxon>Anthoathecata</taxon>
        <taxon>Aplanulata</taxon>
        <taxon>Hydridae</taxon>
        <taxon>Hydra</taxon>
    </lineage>
</organism>
<gene>
    <name evidence="4" type="primary">LOC100208300</name>
</gene>
<dbReference type="InterPro" id="IPR017946">
    <property type="entry name" value="PLC-like_Pdiesterase_TIM-brl"/>
</dbReference>
<name>A0ABM4D6A6_HYDVU</name>